<evidence type="ECO:0000256" key="8">
    <source>
        <dbReference type="ARBA" id="ARBA00023012"/>
    </source>
</evidence>
<dbReference type="SUPFAM" id="SSF47384">
    <property type="entry name" value="Homodimeric domain of signal transducing histidine kinase"/>
    <property type="match status" value="1"/>
</dbReference>
<keyword evidence="6 16" id="KW-0418">Kinase</keyword>
<evidence type="ECO:0000256" key="3">
    <source>
        <dbReference type="ARBA" id="ARBA00022553"/>
    </source>
</evidence>
<dbReference type="Proteomes" id="UP000030700">
    <property type="component" value="Unassembled WGS sequence"/>
</dbReference>
<dbReference type="Pfam" id="PF02518">
    <property type="entry name" value="HATPase_c"/>
    <property type="match status" value="1"/>
</dbReference>
<feature type="domain" description="Response regulatory" evidence="13">
    <location>
        <begin position="534"/>
        <end position="650"/>
    </location>
</feature>
<evidence type="ECO:0000256" key="5">
    <source>
        <dbReference type="ARBA" id="ARBA00022741"/>
    </source>
</evidence>
<evidence type="ECO:0000259" key="15">
    <source>
        <dbReference type="PROSITE" id="PS50113"/>
    </source>
</evidence>
<dbReference type="GO" id="GO:0000155">
    <property type="term" value="F:phosphorelay sensor kinase activity"/>
    <property type="evidence" value="ECO:0007669"/>
    <property type="project" value="InterPro"/>
</dbReference>
<dbReference type="InterPro" id="IPR011006">
    <property type="entry name" value="CheY-like_superfamily"/>
</dbReference>
<evidence type="ECO:0000256" key="11">
    <source>
        <dbReference type="PROSITE-ProRule" id="PRU00169"/>
    </source>
</evidence>
<dbReference type="InterPro" id="IPR000700">
    <property type="entry name" value="PAS-assoc_C"/>
</dbReference>
<dbReference type="InterPro" id="IPR001789">
    <property type="entry name" value="Sig_transdc_resp-reg_receiver"/>
</dbReference>
<feature type="domain" description="PAC" evidence="15">
    <location>
        <begin position="203"/>
        <end position="257"/>
    </location>
</feature>
<dbReference type="InterPro" id="IPR004358">
    <property type="entry name" value="Sig_transdc_His_kin-like_C"/>
</dbReference>
<dbReference type="InterPro" id="IPR003594">
    <property type="entry name" value="HATPase_dom"/>
</dbReference>
<evidence type="ECO:0000259" key="12">
    <source>
        <dbReference type="PROSITE" id="PS50109"/>
    </source>
</evidence>
<feature type="domain" description="PAS" evidence="14">
    <location>
        <begin position="132"/>
        <end position="190"/>
    </location>
</feature>
<dbReference type="NCBIfam" id="TIGR00229">
    <property type="entry name" value="sensory_box"/>
    <property type="match status" value="1"/>
</dbReference>
<dbReference type="InterPro" id="IPR000014">
    <property type="entry name" value="PAS"/>
</dbReference>
<accession>A0A081BN30</accession>
<dbReference type="HOGENOM" id="CLU_000445_114_15_0"/>
<evidence type="ECO:0000256" key="10">
    <source>
        <dbReference type="ARBA" id="ARBA00068150"/>
    </source>
</evidence>
<dbReference type="CDD" id="cd17546">
    <property type="entry name" value="REC_hyHK_CKI1_RcsC-like"/>
    <property type="match status" value="1"/>
</dbReference>
<evidence type="ECO:0000256" key="1">
    <source>
        <dbReference type="ARBA" id="ARBA00000085"/>
    </source>
</evidence>
<dbReference type="PRINTS" id="PR00344">
    <property type="entry name" value="BCTRLSENSOR"/>
</dbReference>
<dbReference type="Gene3D" id="3.30.565.10">
    <property type="entry name" value="Histidine kinase-like ATPase, C-terminal domain"/>
    <property type="match status" value="1"/>
</dbReference>
<evidence type="ECO:0000256" key="2">
    <source>
        <dbReference type="ARBA" id="ARBA00012438"/>
    </source>
</evidence>
<evidence type="ECO:0000256" key="7">
    <source>
        <dbReference type="ARBA" id="ARBA00022840"/>
    </source>
</evidence>
<dbReference type="SUPFAM" id="SSF55785">
    <property type="entry name" value="PYP-like sensor domain (PAS domain)"/>
    <property type="match status" value="1"/>
</dbReference>
<dbReference type="GO" id="GO:0005886">
    <property type="term" value="C:plasma membrane"/>
    <property type="evidence" value="ECO:0007669"/>
    <property type="project" value="TreeGrafter"/>
</dbReference>
<keyword evidence="7" id="KW-0067">ATP-binding</keyword>
<dbReference type="CDD" id="cd16922">
    <property type="entry name" value="HATPase_EvgS-ArcB-TorS-like"/>
    <property type="match status" value="1"/>
</dbReference>
<dbReference type="GO" id="GO:0006355">
    <property type="term" value="P:regulation of DNA-templated transcription"/>
    <property type="evidence" value="ECO:0007669"/>
    <property type="project" value="InterPro"/>
</dbReference>
<gene>
    <name evidence="16" type="ORF">U14_03042</name>
</gene>
<dbReference type="InterPro" id="IPR013767">
    <property type="entry name" value="PAS_fold"/>
</dbReference>
<proteinExistence type="predicted"/>
<comment type="catalytic activity">
    <reaction evidence="1">
        <text>ATP + protein L-histidine = ADP + protein N-phospho-L-histidine.</text>
        <dbReference type="EC" id="2.7.13.3"/>
    </reaction>
</comment>
<dbReference type="GO" id="GO:0009927">
    <property type="term" value="F:histidine phosphotransfer kinase activity"/>
    <property type="evidence" value="ECO:0007669"/>
    <property type="project" value="TreeGrafter"/>
</dbReference>
<dbReference type="Gene3D" id="1.10.287.130">
    <property type="match status" value="1"/>
</dbReference>
<keyword evidence="5" id="KW-0547">Nucleotide-binding</keyword>
<dbReference type="InterPro" id="IPR036097">
    <property type="entry name" value="HisK_dim/P_sf"/>
</dbReference>
<feature type="domain" description="Response regulatory" evidence="13">
    <location>
        <begin position="5"/>
        <end position="120"/>
    </location>
</feature>
<dbReference type="InterPro" id="IPR036890">
    <property type="entry name" value="HATPase_C_sf"/>
</dbReference>
<dbReference type="InterPro" id="IPR003661">
    <property type="entry name" value="HisK_dim/P_dom"/>
</dbReference>
<dbReference type="Gene3D" id="3.30.450.20">
    <property type="entry name" value="PAS domain"/>
    <property type="match status" value="1"/>
</dbReference>
<dbReference type="FunFam" id="1.10.287.130:FF:000002">
    <property type="entry name" value="Two-component osmosensing histidine kinase"/>
    <property type="match status" value="1"/>
</dbReference>
<dbReference type="Pfam" id="PF00072">
    <property type="entry name" value="Response_reg"/>
    <property type="match status" value="2"/>
</dbReference>
<dbReference type="InterPro" id="IPR001610">
    <property type="entry name" value="PAC"/>
</dbReference>
<dbReference type="CDD" id="cd00082">
    <property type="entry name" value="HisKA"/>
    <property type="match status" value="1"/>
</dbReference>
<sequence length="753" mass="84946">MSMPTVLIVDDDAATRFTLTHQLQRWQYRVLEAENGEQTLTILQHADVALILLDQMMPDCSGLDVFLQLNALFPTPPPAIMMTAYSSVELAVAFLKAGGTDFIQKPFEMSVVEVKIRQAIAAEEQQRRLRHELQKLSQVVEQSPSIVLITDLDGRIEYINPKCTTLTGYCLDEVIGKTPHLFSSNTHPHEFYRALWQTILAGQEWRGEFCNKKKDGTLYWEAAAISPIRNQAGEITHWLKVAEDITERKQAERAILEAKQLADDANRAKSDFLADISHELRTPLNGILGYTQILQRDDHLNNEQRRAIEVIHHSGEHLLLMINEILDLSKIEARRLELMPEPIHLPTFLANVVEIVRVRAQQKDLAFQAKLASDLPQGILADEKRLRQVLLNLLGNAIKFTTSGSITFNVSTSGLLPCSQHRAIAETLTGCHRIRFEIRDTGVGIPPEHLKEIFIPFHQVKDVRISKEEGTGLGLSICQQLVRLMGGEIEVISDLNKGSVFSFDLEFPVEDGLRDISPDVSELRPIGMAGAARRILIVDDVASNRALLRDMLSPVGFIIDEAENGKEAFDKTLAFRPDAILLDIVMPIMDGMSTVRHIREHPDVEDTVVIALSASVENRTREMSLAAGCNDYLTKPIRMTALFQKLETWLKIEWQYPTPSYGERQSSASSLIYPSLDTIGQLLRMAWQGDVIGIQETLRLLGEQDATLLPFVRIVEHFASNFQIEEMQDFLIQAVYDTYDVVIERKIHHPRRG</sequence>
<keyword evidence="4" id="KW-0808">Transferase</keyword>
<reference evidence="16" key="1">
    <citation type="journal article" date="2015" name="PeerJ">
        <title>First genomic representation of candidate bacterial phylum KSB3 points to enhanced environmental sensing as a trigger of wastewater bulking.</title>
        <authorList>
            <person name="Sekiguchi Y."/>
            <person name="Ohashi A."/>
            <person name="Parks D.H."/>
            <person name="Yamauchi T."/>
            <person name="Tyson G.W."/>
            <person name="Hugenholtz P."/>
        </authorList>
    </citation>
    <scope>NUCLEOTIDE SEQUENCE [LARGE SCALE GENOMIC DNA]</scope>
</reference>
<keyword evidence="17" id="KW-1185">Reference proteome</keyword>
<feature type="modified residue" description="4-aspartylphosphate" evidence="11">
    <location>
        <position position="583"/>
    </location>
</feature>
<dbReference type="Gene3D" id="3.40.50.2300">
    <property type="match status" value="2"/>
</dbReference>
<dbReference type="SUPFAM" id="SSF52172">
    <property type="entry name" value="CheY-like"/>
    <property type="match status" value="2"/>
</dbReference>
<comment type="subunit">
    <text evidence="9">At low DSF concentrations, interacts with RpfF.</text>
</comment>
<dbReference type="Pfam" id="PF00989">
    <property type="entry name" value="PAS"/>
    <property type="match status" value="1"/>
</dbReference>
<evidence type="ECO:0000256" key="4">
    <source>
        <dbReference type="ARBA" id="ARBA00022679"/>
    </source>
</evidence>
<dbReference type="EC" id="2.7.13.3" evidence="2"/>
<organism evidence="16">
    <name type="scientific">Candidatus Moduliflexus flocculans</name>
    <dbReference type="NCBI Taxonomy" id="1499966"/>
    <lineage>
        <taxon>Bacteria</taxon>
        <taxon>Candidatus Moduliflexota</taxon>
        <taxon>Candidatus Moduliflexia</taxon>
        <taxon>Candidatus Moduliflexales</taxon>
        <taxon>Candidatus Moduliflexaceae</taxon>
    </lineage>
</organism>
<evidence type="ECO:0000259" key="14">
    <source>
        <dbReference type="PROSITE" id="PS50112"/>
    </source>
</evidence>
<evidence type="ECO:0000256" key="6">
    <source>
        <dbReference type="ARBA" id="ARBA00022777"/>
    </source>
</evidence>
<dbReference type="InterPro" id="IPR035965">
    <property type="entry name" value="PAS-like_dom_sf"/>
</dbReference>
<evidence type="ECO:0000256" key="9">
    <source>
        <dbReference type="ARBA" id="ARBA00064003"/>
    </source>
</evidence>
<dbReference type="CDD" id="cd00130">
    <property type="entry name" value="PAS"/>
    <property type="match status" value="1"/>
</dbReference>
<dbReference type="PROSITE" id="PS50109">
    <property type="entry name" value="HIS_KIN"/>
    <property type="match status" value="1"/>
</dbReference>
<keyword evidence="8" id="KW-0902">Two-component regulatory system</keyword>
<dbReference type="FunFam" id="3.30.565.10:FF:000010">
    <property type="entry name" value="Sensor histidine kinase RcsC"/>
    <property type="match status" value="1"/>
</dbReference>
<dbReference type="AlphaFoldDB" id="A0A081BN30"/>
<evidence type="ECO:0000259" key="13">
    <source>
        <dbReference type="PROSITE" id="PS50110"/>
    </source>
</evidence>
<dbReference type="SMART" id="SM00388">
    <property type="entry name" value="HisKA"/>
    <property type="match status" value="1"/>
</dbReference>
<dbReference type="PANTHER" id="PTHR43047">
    <property type="entry name" value="TWO-COMPONENT HISTIDINE PROTEIN KINASE"/>
    <property type="match status" value="1"/>
</dbReference>
<dbReference type="SMART" id="SM00086">
    <property type="entry name" value="PAC"/>
    <property type="match status" value="1"/>
</dbReference>
<dbReference type="GO" id="GO:0005524">
    <property type="term" value="F:ATP binding"/>
    <property type="evidence" value="ECO:0007669"/>
    <property type="project" value="UniProtKB-KW"/>
</dbReference>
<dbReference type="SMART" id="SM00448">
    <property type="entry name" value="REC"/>
    <property type="match status" value="2"/>
</dbReference>
<dbReference type="PROSITE" id="PS50110">
    <property type="entry name" value="RESPONSE_REGULATORY"/>
    <property type="match status" value="2"/>
</dbReference>
<dbReference type="Pfam" id="PF00512">
    <property type="entry name" value="HisKA"/>
    <property type="match status" value="1"/>
</dbReference>
<feature type="domain" description="Histidine kinase" evidence="12">
    <location>
        <begin position="275"/>
        <end position="509"/>
    </location>
</feature>
<dbReference type="PANTHER" id="PTHR43047:SF72">
    <property type="entry name" value="OSMOSENSING HISTIDINE PROTEIN KINASE SLN1"/>
    <property type="match status" value="1"/>
</dbReference>
<feature type="modified residue" description="4-aspartylphosphate" evidence="11">
    <location>
        <position position="54"/>
    </location>
</feature>
<evidence type="ECO:0000313" key="16">
    <source>
        <dbReference type="EMBL" id="GAK51796.1"/>
    </source>
</evidence>
<dbReference type="STRING" id="1499966.U14_03042"/>
<dbReference type="SMART" id="SM00387">
    <property type="entry name" value="HATPase_c"/>
    <property type="match status" value="1"/>
</dbReference>
<keyword evidence="3 11" id="KW-0597">Phosphoprotein</keyword>
<protein>
    <recommendedName>
        <fullName evidence="10">Sensory/regulatory protein RpfC</fullName>
        <ecNumber evidence="2">2.7.13.3</ecNumber>
    </recommendedName>
</protein>
<evidence type="ECO:0000313" key="17">
    <source>
        <dbReference type="Proteomes" id="UP000030700"/>
    </source>
</evidence>
<dbReference type="PROSITE" id="PS50113">
    <property type="entry name" value="PAC"/>
    <property type="match status" value="1"/>
</dbReference>
<name>A0A081BN30_9BACT</name>
<dbReference type="PROSITE" id="PS50112">
    <property type="entry name" value="PAS"/>
    <property type="match status" value="1"/>
</dbReference>
<dbReference type="EMBL" id="DF820457">
    <property type="protein sequence ID" value="GAK51796.1"/>
    <property type="molecule type" value="Genomic_DNA"/>
</dbReference>
<dbReference type="InterPro" id="IPR005467">
    <property type="entry name" value="His_kinase_dom"/>
</dbReference>
<dbReference type="SUPFAM" id="SSF55874">
    <property type="entry name" value="ATPase domain of HSP90 chaperone/DNA topoisomerase II/histidine kinase"/>
    <property type="match status" value="1"/>
</dbReference>
<dbReference type="SMART" id="SM00091">
    <property type="entry name" value="PAS"/>
    <property type="match status" value="1"/>
</dbReference>
<dbReference type="CDD" id="cd00156">
    <property type="entry name" value="REC"/>
    <property type="match status" value="1"/>
</dbReference>